<proteinExistence type="predicted"/>
<dbReference type="Proteomes" id="UP001151079">
    <property type="component" value="Unassembled WGS sequence"/>
</dbReference>
<organism evidence="1 2">
    <name type="scientific">Flavobacterium shii</name>
    <dbReference type="NCBI Taxonomy" id="2987687"/>
    <lineage>
        <taxon>Bacteria</taxon>
        <taxon>Pseudomonadati</taxon>
        <taxon>Bacteroidota</taxon>
        <taxon>Flavobacteriia</taxon>
        <taxon>Flavobacteriales</taxon>
        <taxon>Flavobacteriaceae</taxon>
        <taxon>Flavobacterium</taxon>
    </lineage>
</organism>
<accession>A0A9X2ZGS3</accession>
<evidence type="ECO:0000313" key="2">
    <source>
        <dbReference type="Proteomes" id="UP001151079"/>
    </source>
</evidence>
<sequence length="105" mass="11985">MIKDIITINTGVVFLKFKQDNELTIDDVTTLQVVNSGFVSVFVNDFELASKERLTIIPPDGTTSKVELTIRFATIDSSPTSDFSLFTWNKKEIDIIYKKYIRCKN</sequence>
<protein>
    <submittedName>
        <fullName evidence="1">Uncharacterized protein</fullName>
    </submittedName>
</protein>
<comment type="caution">
    <text evidence="1">The sequence shown here is derived from an EMBL/GenBank/DDBJ whole genome shotgun (WGS) entry which is preliminary data.</text>
</comment>
<reference evidence="1" key="1">
    <citation type="submission" date="2022-10" db="EMBL/GenBank/DDBJ databases">
        <title>Two novel species of Flavobacterium.</title>
        <authorList>
            <person name="Liu Q."/>
            <person name="Xin Y.-H."/>
        </authorList>
    </citation>
    <scope>NUCLEOTIDE SEQUENCE</scope>
    <source>
        <strain evidence="1">LS1R49</strain>
    </source>
</reference>
<evidence type="ECO:0000313" key="1">
    <source>
        <dbReference type="EMBL" id="MCV9929055.1"/>
    </source>
</evidence>
<dbReference type="RefSeq" id="WP_264207156.1">
    <property type="nucleotide sequence ID" value="NZ_JAOZEW010000016.1"/>
</dbReference>
<keyword evidence="2" id="KW-1185">Reference proteome</keyword>
<dbReference type="AlphaFoldDB" id="A0A9X2ZGS3"/>
<gene>
    <name evidence="1" type="ORF">OIU83_15425</name>
</gene>
<dbReference type="EMBL" id="JAOZEW010000016">
    <property type="protein sequence ID" value="MCV9929055.1"/>
    <property type="molecule type" value="Genomic_DNA"/>
</dbReference>
<name>A0A9X2ZGS3_9FLAO</name>